<evidence type="ECO:0000259" key="1">
    <source>
        <dbReference type="Pfam" id="PF08291"/>
    </source>
</evidence>
<evidence type="ECO:0000313" key="2">
    <source>
        <dbReference type="EMBL" id="CAB4150562.1"/>
    </source>
</evidence>
<organism evidence="2">
    <name type="scientific">uncultured Caudovirales phage</name>
    <dbReference type="NCBI Taxonomy" id="2100421"/>
    <lineage>
        <taxon>Viruses</taxon>
        <taxon>Duplodnaviria</taxon>
        <taxon>Heunggongvirae</taxon>
        <taxon>Uroviricota</taxon>
        <taxon>Caudoviricetes</taxon>
        <taxon>Peduoviridae</taxon>
        <taxon>Maltschvirus</taxon>
        <taxon>Maltschvirus maltsch</taxon>
    </lineage>
</organism>
<dbReference type="SUPFAM" id="SSF55166">
    <property type="entry name" value="Hedgehog/DD-peptidase"/>
    <property type="match status" value="1"/>
</dbReference>
<proteinExistence type="predicted"/>
<dbReference type="Gene3D" id="3.30.1380.10">
    <property type="match status" value="1"/>
</dbReference>
<dbReference type="InterPro" id="IPR013230">
    <property type="entry name" value="Peptidase_M15A_C"/>
</dbReference>
<feature type="domain" description="Peptidase M15A C-terminal" evidence="1">
    <location>
        <begin position="28"/>
        <end position="101"/>
    </location>
</feature>
<sequence>MIELKDLSRKNYPQKFFWYSKTAERNKITNAPPASARVGLMVLADNLQTVTDKTGFVIKGSSVFRCHQLNKMVGGSPTSAHCQGLAIDVIAVELTPEEKLRDPNKKIPKTLEEIAELIISADIIFDQILMERDKGCVHLGFSLLEKNNRLEVAYAYLKKGVWKKDVIDSKSLRLEKKPQIKKS</sequence>
<gene>
    <name evidence="2" type="ORF">UFOVP571_52</name>
</gene>
<dbReference type="Pfam" id="PF08291">
    <property type="entry name" value="Peptidase_M15_3"/>
    <property type="match status" value="1"/>
</dbReference>
<reference evidence="2" key="1">
    <citation type="submission" date="2020-04" db="EMBL/GenBank/DDBJ databases">
        <authorList>
            <person name="Chiriac C."/>
            <person name="Salcher M."/>
            <person name="Ghai R."/>
            <person name="Kavagutti S V."/>
        </authorList>
    </citation>
    <scope>NUCLEOTIDE SEQUENCE</scope>
</reference>
<protein>
    <submittedName>
        <fullName evidence="2">Peptidase M15A, C-terminal</fullName>
    </submittedName>
</protein>
<accession>A0A6J5MW48</accession>
<dbReference type="InterPro" id="IPR009045">
    <property type="entry name" value="Zn_M74/Hedgehog-like"/>
</dbReference>
<name>A0A6J5MW48_9CAUD</name>
<dbReference type="EMBL" id="LR796543">
    <property type="protein sequence ID" value="CAB4150562.1"/>
    <property type="molecule type" value="Genomic_DNA"/>
</dbReference>